<evidence type="ECO:0000256" key="2">
    <source>
        <dbReference type="ARBA" id="ARBA00022679"/>
    </source>
</evidence>
<dbReference type="PANTHER" id="PTHR13090:SF1">
    <property type="entry name" value="ARGININE-HYDROXYLASE NDUFAF5, MITOCHONDRIAL"/>
    <property type="match status" value="1"/>
</dbReference>
<proteinExistence type="predicted"/>
<dbReference type="KEGG" id="mcun:NCTC10297_00345"/>
<organism evidence="4 5">
    <name type="scientific">Moraxella cuniculi</name>
    <dbReference type="NCBI Taxonomy" id="34061"/>
    <lineage>
        <taxon>Bacteria</taxon>
        <taxon>Pseudomonadati</taxon>
        <taxon>Pseudomonadota</taxon>
        <taxon>Gammaproteobacteria</taxon>
        <taxon>Moraxellales</taxon>
        <taxon>Moraxellaceae</taxon>
        <taxon>Moraxella</taxon>
    </lineage>
</organism>
<dbReference type="EC" id="2.1.1.197" evidence="4"/>
<dbReference type="GO" id="GO:0102130">
    <property type="term" value="F:malonyl-CoA methyltransferase activity"/>
    <property type="evidence" value="ECO:0007669"/>
    <property type="project" value="UniProtKB-EC"/>
</dbReference>
<evidence type="ECO:0000313" key="5">
    <source>
        <dbReference type="Proteomes" id="UP000274100"/>
    </source>
</evidence>
<evidence type="ECO:0000313" key="4">
    <source>
        <dbReference type="EMBL" id="VEG12423.1"/>
    </source>
</evidence>
<name>A0A3S5EFT7_9GAMM</name>
<dbReference type="Gene3D" id="3.40.50.150">
    <property type="entry name" value="Vaccinia Virus protein VP39"/>
    <property type="match status" value="1"/>
</dbReference>
<accession>A0A3S5EFT7</accession>
<dbReference type="PANTHER" id="PTHR13090">
    <property type="entry name" value="ARGININE-HYDROXYLASE NDUFAF5, MITOCHONDRIAL"/>
    <property type="match status" value="1"/>
</dbReference>
<dbReference type="Proteomes" id="UP000274100">
    <property type="component" value="Chromosome"/>
</dbReference>
<dbReference type="CDD" id="cd02440">
    <property type="entry name" value="AdoMet_MTases"/>
    <property type="match status" value="1"/>
</dbReference>
<evidence type="ECO:0000259" key="3">
    <source>
        <dbReference type="Pfam" id="PF08241"/>
    </source>
</evidence>
<dbReference type="SUPFAM" id="SSF53335">
    <property type="entry name" value="S-adenosyl-L-methionine-dependent methyltransferases"/>
    <property type="match status" value="1"/>
</dbReference>
<gene>
    <name evidence="4" type="primary">bioC</name>
    <name evidence="4" type="ORF">NCTC10297_00345</name>
</gene>
<dbReference type="GO" id="GO:0008757">
    <property type="term" value="F:S-adenosylmethionine-dependent methyltransferase activity"/>
    <property type="evidence" value="ECO:0007669"/>
    <property type="project" value="InterPro"/>
</dbReference>
<sequence length="269" mass="30283">MQPHDTHADHAMTMPTDNKIAKRFAKAHHSYRSHAVVQRLMVQRLMAGLLAYLPAGVLPQVLEIGVGSGLLTDALLERYQVQQLYLNDLYEHIMENPLANQPRQCQYLLGDICHIDVPQGLNLVVSSAMLQWVYPLDGLLVKLYHAMATGGYFAMSSFVQGNLEQIYQLTGQGLAYDTPKQLLARLTMAGFVIDKVEVSDEVVYFDSPMAVLRHLQATGVTATSGSFRWNKQRLDEFCQRYWQLADAKGVPLTYRPIIIIAHKKTNKTP</sequence>
<dbReference type="Pfam" id="PF08241">
    <property type="entry name" value="Methyltransf_11"/>
    <property type="match status" value="1"/>
</dbReference>
<dbReference type="InterPro" id="IPR029063">
    <property type="entry name" value="SAM-dependent_MTases_sf"/>
</dbReference>
<dbReference type="EMBL" id="LR134343">
    <property type="protein sequence ID" value="VEG12423.1"/>
    <property type="molecule type" value="Genomic_DNA"/>
</dbReference>
<dbReference type="InterPro" id="IPR050602">
    <property type="entry name" value="Malonyl-ACP_OMT"/>
</dbReference>
<reference evidence="4 5" key="1">
    <citation type="submission" date="2018-12" db="EMBL/GenBank/DDBJ databases">
        <authorList>
            <consortium name="Pathogen Informatics"/>
        </authorList>
    </citation>
    <scope>NUCLEOTIDE SEQUENCE [LARGE SCALE GENOMIC DNA]</scope>
    <source>
        <strain evidence="4 5">NCTC10297</strain>
    </source>
</reference>
<dbReference type="RefSeq" id="WP_227543420.1">
    <property type="nucleotide sequence ID" value="NZ_LR134343.1"/>
</dbReference>
<keyword evidence="1 4" id="KW-0489">Methyltransferase</keyword>
<dbReference type="InterPro" id="IPR013216">
    <property type="entry name" value="Methyltransf_11"/>
</dbReference>
<feature type="domain" description="Methyltransferase type 11" evidence="3">
    <location>
        <begin position="62"/>
        <end position="154"/>
    </location>
</feature>
<evidence type="ECO:0000256" key="1">
    <source>
        <dbReference type="ARBA" id="ARBA00022603"/>
    </source>
</evidence>
<dbReference type="GO" id="GO:0032259">
    <property type="term" value="P:methylation"/>
    <property type="evidence" value="ECO:0007669"/>
    <property type="project" value="UniProtKB-KW"/>
</dbReference>
<protein>
    <submittedName>
        <fullName evidence="4">Malonyl-CoA O-methyltransferase BioC</fullName>
        <ecNumber evidence="4">2.1.1.197</ecNumber>
    </submittedName>
</protein>
<keyword evidence="2 4" id="KW-0808">Transferase</keyword>
<dbReference type="AlphaFoldDB" id="A0A3S5EFT7"/>